<dbReference type="SUPFAM" id="SSF53300">
    <property type="entry name" value="vWA-like"/>
    <property type="match status" value="1"/>
</dbReference>
<reference evidence="1" key="1">
    <citation type="journal article" date="2020" name="mSystems">
        <title>Genome- and Community-Level Interaction Insights into Carbon Utilization and Element Cycling Functions of Hydrothermarchaeota in Hydrothermal Sediment.</title>
        <authorList>
            <person name="Zhou Z."/>
            <person name="Liu Y."/>
            <person name="Xu W."/>
            <person name="Pan J."/>
            <person name="Luo Z.H."/>
            <person name="Li M."/>
        </authorList>
    </citation>
    <scope>NUCLEOTIDE SEQUENCE [LARGE SCALE GENOMIC DNA]</scope>
    <source>
        <strain evidence="1">SpSt-751</strain>
    </source>
</reference>
<comment type="caution">
    <text evidence="1">The sequence shown here is derived from an EMBL/GenBank/DDBJ whole genome shotgun (WGS) entry which is preliminary data.</text>
</comment>
<proteinExistence type="predicted"/>
<dbReference type="Gene3D" id="3.40.50.410">
    <property type="entry name" value="von Willebrand factor, type A domain"/>
    <property type="match status" value="1"/>
</dbReference>
<evidence type="ECO:0000313" key="1">
    <source>
        <dbReference type="EMBL" id="HGB30408.1"/>
    </source>
</evidence>
<sequence>MKNYLILILITIFLLPSIGCEFKKTKLESAEVKPLACFIAIDGTGSYRFMNKAKEIVINIIRGLPDGSHVYIRWITDDSVSDRAAIVSAIIPDTKKPINPFDVKARELHKALTAKKIQIQRQIINVVMNAKSPRSERTDIYGTIYAAAERFNNVPDMPHLLILLSDMEDNVGNQYSVNLKDTDIRILGYQVSSKEEGRKKKWVDYFSSIGARNVRFSHIDEPYILGGF</sequence>
<evidence type="ECO:0008006" key="2">
    <source>
        <dbReference type="Google" id="ProtNLM"/>
    </source>
</evidence>
<dbReference type="EMBL" id="DTGA01000025">
    <property type="protein sequence ID" value="HGB30408.1"/>
    <property type="molecule type" value="Genomic_DNA"/>
</dbReference>
<dbReference type="InterPro" id="IPR036465">
    <property type="entry name" value="vWFA_dom_sf"/>
</dbReference>
<gene>
    <name evidence="1" type="ORF">ENV35_00860</name>
</gene>
<name>A0A7C3WN90_9BACT</name>
<dbReference type="AlphaFoldDB" id="A0A7C3WN90"/>
<accession>A0A7C3WN90</accession>
<organism evidence="1">
    <name type="scientific">Dictyoglomus turgidum</name>
    <dbReference type="NCBI Taxonomy" id="513050"/>
    <lineage>
        <taxon>Bacteria</taxon>
        <taxon>Pseudomonadati</taxon>
        <taxon>Dictyoglomota</taxon>
        <taxon>Dictyoglomia</taxon>
        <taxon>Dictyoglomales</taxon>
        <taxon>Dictyoglomaceae</taxon>
        <taxon>Dictyoglomus</taxon>
    </lineage>
</organism>
<protein>
    <recommendedName>
        <fullName evidence="2">VWA domain-containing protein</fullName>
    </recommendedName>
</protein>